<keyword evidence="5" id="KW-1185">Reference proteome</keyword>
<dbReference type="EMBL" id="JAHSTP010000006">
    <property type="protein sequence ID" value="MBZ6152973.1"/>
    <property type="molecule type" value="Genomic_DNA"/>
</dbReference>
<dbReference type="PANTHER" id="PTHR43384">
    <property type="entry name" value="SEPTUM SITE-DETERMINING PROTEIN MIND HOMOLOG, CHLOROPLASTIC-RELATED"/>
    <property type="match status" value="1"/>
</dbReference>
<dbReference type="InterPro" id="IPR002586">
    <property type="entry name" value="CobQ/CobB/MinD/ParA_Nub-bd_dom"/>
</dbReference>
<evidence type="ECO:0000259" key="3">
    <source>
        <dbReference type="Pfam" id="PF01656"/>
    </source>
</evidence>
<dbReference type="NCBIfam" id="NF047398">
    <property type="entry name" value="AAA_KGGVGR"/>
    <property type="match status" value="1"/>
</dbReference>
<keyword evidence="2" id="KW-0067">ATP-binding</keyword>
<proteinExistence type="predicted"/>
<dbReference type="SUPFAM" id="SSF52540">
    <property type="entry name" value="P-loop containing nucleoside triphosphate hydrolases"/>
    <property type="match status" value="1"/>
</dbReference>
<dbReference type="PANTHER" id="PTHR43384:SF6">
    <property type="entry name" value="SEPTUM SITE-DETERMINING PROTEIN MIND HOMOLOG, CHLOROPLASTIC"/>
    <property type="match status" value="1"/>
</dbReference>
<dbReference type="Proteomes" id="UP000758701">
    <property type="component" value="Unassembled WGS sequence"/>
</dbReference>
<dbReference type="Gene3D" id="3.40.50.300">
    <property type="entry name" value="P-loop containing nucleotide triphosphate hydrolases"/>
    <property type="match status" value="1"/>
</dbReference>
<name>A0ABS7W678_STROV</name>
<reference evidence="4 5" key="1">
    <citation type="submission" date="2021-06" db="EMBL/GenBank/DDBJ databases">
        <title>Ecological speciation of a Streptomyces species isolated from different habitats and geographic origins.</title>
        <authorList>
            <person name="Wang J."/>
        </authorList>
    </citation>
    <scope>NUCLEOTIDE SEQUENCE [LARGE SCALE GENOMIC DNA]</scope>
    <source>
        <strain evidence="4 5">FXJ8.012</strain>
    </source>
</reference>
<comment type="caution">
    <text evidence="4">The sequence shown here is derived from an EMBL/GenBank/DDBJ whole genome shotgun (WGS) entry which is preliminary data.</text>
</comment>
<evidence type="ECO:0000256" key="2">
    <source>
        <dbReference type="ARBA" id="ARBA00022840"/>
    </source>
</evidence>
<dbReference type="InterPro" id="IPR050625">
    <property type="entry name" value="ParA/MinD_ATPase"/>
</dbReference>
<sequence>MFTWVDVDEHLTTLAAANHWPEWLHAADGWWDGLELVVSSSTRVDVVKHWLDKAFGSGSTEWHDDTLMLRLDDPRTPDFTGIPVTLSPASENPDQPRRLPLLREKHITAQLAQPLERPTERFPSDVQILAFHSFKGGVGRTVHAVAMAETIARRGGRVLLIDSDLEAPGITWMHAAQGGQLDVSYEDLLALLQGADDGGWSAAVDIAAAYLPNQQVGRFAGGGRVTIVPTTRRTHLGPPRIEPADLLTPGRSPYFLTDALAALAVRTGSDTVVLDLRAGASELSAPVLLDPRVQRVFVTTLSHQSLEGTKALLKQLGRRAPALEGIDPASSVIVTQYRQDVHEAQAEQARTELSDALLSLRPPAGAGGADPGESGEVDADVLSRPLLSPFREELLALPSSWDSVLRVLEGCKVSDVLDSIVPAPVVTPQPDRAEGEQQVDYAKLRQRLADTAQPLIYAERKGMSSASGFLATDPLRRLLGDHRTEPPLALVVGAKGAGKTFMYAKACAARTWPAFAEQSGISGVSLTLPVVPVLESDNLDNDDLTTQDLRDTFAISHGASPEEAGSSQEIKDRLRKGLSRLGSDDEIGWRHLWLECLAIAAGVPAKEGQDAEFSLTELSRRTRAVFVMDGLEDLLQSLDTEVKRTALRVLVIDVLAWLRSLRGRPLGLVVFVRRDLVKRAVSQNSEQLLARYEPYALRWNKEEALRLALWVTAHADALPTRMAESEIAELSYDRLVDALIPVWGWKMGTEKSKEARSHLWVPAALGDFKDQVQARDVVVFLAQAARQSIPQVTWEDRVLVPSAMRKALLECSRVKISAIQDESQEIGDLLSRLQQVREPVTVPFSLNEVGLDVSDADFLVDSGVFARGNDGRYWVAEIYRHGLGFGSERRAKVLWRR</sequence>
<evidence type="ECO:0000256" key="1">
    <source>
        <dbReference type="ARBA" id="ARBA00022741"/>
    </source>
</evidence>
<feature type="domain" description="CobQ/CobB/MinD/ParA nucleotide binding" evidence="3">
    <location>
        <begin position="130"/>
        <end position="353"/>
    </location>
</feature>
<evidence type="ECO:0000313" key="5">
    <source>
        <dbReference type="Proteomes" id="UP000758701"/>
    </source>
</evidence>
<evidence type="ECO:0000313" key="4">
    <source>
        <dbReference type="EMBL" id="MBZ6152973.1"/>
    </source>
</evidence>
<protein>
    <submittedName>
        <fullName evidence="4">AAA family ATPase</fullName>
    </submittedName>
</protein>
<dbReference type="InterPro" id="IPR027417">
    <property type="entry name" value="P-loop_NTPase"/>
</dbReference>
<gene>
    <name evidence="4" type="ORF">KVH32_17665</name>
</gene>
<keyword evidence="1" id="KW-0547">Nucleotide-binding</keyword>
<accession>A0ABS7W678</accession>
<organism evidence="4 5">
    <name type="scientific">Streptomyces olivaceus</name>
    <dbReference type="NCBI Taxonomy" id="47716"/>
    <lineage>
        <taxon>Bacteria</taxon>
        <taxon>Bacillati</taxon>
        <taxon>Actinomycetota</taxon>
        <taxon>Actinomycetes</taxon>
        <taxon>Kitasatosporales</taxon>
        <taxon>Streptomycetaceae</taxon>
        <taxon>Streptomyces</taxon>
    </lineage>
</organism>
<dbReference type="Pfam" id="PF01656">
    <property type="entry name" value="CbiA"/>
    <property type="match status" value="1"/>
</dbReference>